<keyword evidence="2" id="KW-0677">Repeat</keyword>
<sequence>MVYFLHGNHSKSLSLSTLLKSGFTPTLKDFNNFLLFLSRNQRFNAIIHFFSQLNSNTIKGDSETLSIFTKALIKEHKYEAAADFLRTHMGKSKIFDKDRIFDSIVQGVCIFSKKPEKGLSLLTEFFKMDDGIFPSSYTFCSLIYSFSSIGKLDRVVEVLELMSDEKLKYPFDNFVCSSVISGFVRIGKPELAVGFFENAVKSGSLKPNVVTCTALVGAYL</sequence>
<evidence type="ECO:0000313" key="4">
    <source>
        <dbReference type="Proteomes" id="UP001604277"/>
    </source>
</evidence>
<dbReference type="NCBIfam" id="TIGR00756">
    <property type="entry name" value="PPR"/>
    <property type="match status" value="1"/>
</dbReference>
<keyword evidence="4" id="KW-1185">Reference proteome</keyword>
<organism evidence="3 4">
    <name type="scientific">Forsythia ovata</name>
    <dbReference type="NCBI Taxonomy" id="205694"/>
    <lineage>
        <taxon>Eukaryota</taxon>
        <taxon>Viridiplantae</taxon>
        <taxon>Streptophyta</taxon>
        <taxon>Embryophyta</taxon>
        <taxon>Tracheophyta</taxon>
        <taxon>Spermatophyta</taxon>
        <taxon>Magnoliopsida</taxon>
        <taxon>eudicotyledons</taxon>
        <taxon>Gunneridae</taxon>
        <taxon>Pentapetalae</taxon>
        <taxon>asterids</taxon>
        <taxon>lamiids</taxon>
        <taxon>Lamiales</taxon>
        <taxon>Oleaceae</taxon>
        <taxon>Forsythieae</taxon>
        <taxon>Forsythia</taxon>
    </lineage>
</organism>
<comment type="similarity">
    <text evidence="1">Belongs to the PPR family. P subfamily.</text>
</comment>
<proteinExistence type="inferred from homology"/>
<evidence type="ECO:0000256" key="2">
    <source>
        <dbReference type="ARBA" id="ARBA00022737"/>
    </source>
</evidence>
<dbReference type="PANTHER" id="PTHR47941">
    <property type="entry name" value="PENTATRICOPEPTIDE REPEAT-CONTAINING PROTEIN 3, MITOCHONDRIAL"/>
    <property type="match status" value="1"/>
</dbReference>
<gene>
    <name evidence="3" type="ORF">Fot_37063</name>
</gene>
<dbReference type="Proteomes" id="UP001604277">
    <property type="component" value="Unassembled WGS sequence"/>
</dbReference>
<evidence type="ECO:0000256" key="1">
    <source>
        <dbReference type="ARBA" id="ARBA00007626"/>
    </source>
</evidence>
<protein>
    <submittedName>
        <fullName evidence="3">Pentatricopeptide repeat-containing protein</fullName>
    </submittedName>
</protein>
<dbReference type="Gene3D" id="1.25.40.10">
    <property type="entry name" value="Tetratricopeptide repeat domain"/>
    <property type="match status" value="2"/>
</dbReference>
<evidence type="ECO:0000313" key="3">
    <source>
        <dbReference type="EMBL" id="KAL2503215.1"/>
    </source>
</evidence>
<dbReference type="InterPro" id="IPR011990">
    <property type="entry name" value="TPR-like_helical_dom_sf"/>
</dbReference>
<comment type="caution">
    <text evidence="3">The sequence shown here is derived from an EMBL/GenBank/DDBJ whole genome shotgun (WGS) entry which is preliminary data.</text>
</comment>
<dbReference type="AlphaFoldDB" id="A0ABD1SR72"/>
<dbReference type="InterPro" id="IPR002885">
    <property type="entry name" value="PPR_rpt"/>
</dbReference>
<dbReference type="Pfam" id="PF01535">
    <property type="entry name" value="PPR"/>
    <property type="match status" value="2"/>
</dbReference>
<reference evidence="4" key="1">
    <citation type="submission" date="2024-07" db="EMBL/GenBank/DDBJ databases">
        <title>Two chromosome-level genome assemblies of Korean endemic species Abeliophyllum distichum and Forsythia ovata (Oleaceae).</title>
        <authorList>
            <person name="Jang H."/>
        </authorList>
    </citation>
    <scope>NUCLEOTIDE SEQUENCE [LARGE SCALE GENOMIC DNA]</scope>
</reference>
<accession>A0ABD1SR72</accession>
<dbReference type="EMBL" id="JBFOLJ010000010">
    <property type="protein sequence ID" value="KAL2503215.1"/>
    <property type="molecule type" value="Genomic_DNA"/>
</dbReference>
<name>A0ABD1SR72_9LAMI</name>